<gene>
    <name evidence="8" type="ORF">J8273_8748</name>
</gene>
<dbReference type="AlphaFoldDB" id="A0A8J6DYR4"/>
<comment type="subcellular location">
    <subcellularLocation>
        <location evidence="1">Membrane</location>
        <topology evidence="1">Multi-pass membrane protein</topology>
    </subcellularLocation>
</comment>
<dbReference type="GO" id="GO:0008195">
    <property type="term" value="F:phosphatidate phosphatase activity"/>
    <property type="evidence" value="ECO:0007669"/>
    <property type="project" value="TreeGrafter"/>
</dbReference>
<evidence type="ECO:0000313" key="8">
    <source>
        <dbReference type="EMBL" id="KAG9389456.1"/>
    </source>
</evidence>
<name>A0A8J6DYR4_9EUKA</name>
<feature type="transmembrane region" description="Helical" evidence="6">
    <location>
        <begin position="153"/>
        <end position="172"/>
    </location>
</feature>
<dbReference type="GO" id="GO:0007165">
    <property type="term" value="P:signal transduction"/>
    <property type="evidence" value="ECO:0007669"/>
    <property type="project" value="TreeGrafter"/>
</dbReference>
<dbReference type="PANTHER" id="PTHR10165:SF103">
    <property type="entry name" value="PHOSPHOLIPID PHOSPHATASE HOMOLOG 1.2 HOMOLOG"/>
    <property type="match status" value="1"/>
</dbReference>
<feature type="transmembrane region" description="Helical" evidence="6">
    <location>
        <begin position="223"/>
        <end position="241"/>
    </location>
</feature>
<evidence type="ECO:0000256" key="5">
    <source>
        <dbReference type="ARBA" id="ARBA00023136"/>
    </source>
</evidence>
<keyword evidence="9" id="KW-1185">Reference proteome</keyword>
<comment type="similarity">
    <text evidence="2">Belongs to the PA-phosphatase related phosphoesterase family.</text>
</comment>
<accession>A0A8J6DYR4</accession>
<feature type="domain" description="Phosphatidic acid phosphatase type 2/haloperoxidase" evidence="7">
    <location>
        <begin position="91"/>
        <end position="238"/>
    </location>
</feature>
<dbReference type="GO" id="GO:0046839">
    <property type="term" value="P:phospholipid dephosphorylation"/>
    <property type="evidence" value="ECO:0007669"/>
    <property type="project" value="TreeGrafter"/>
</dbReference>
<protein>
    <submittedName>
        <fullName evidence="8">PAP2 superfamily</fullName>
    </submittedName>
</protein>
<dbReference type="SMART" id="SM00014">
    <property type="entry name" value="acidPPc"/>
    <property type="match status" value="1"/>
</dbReference>
<feature type="transmembrane region" description="Helical" evidence="6">
    <location>
        <begin position="59"/>
        <end position="79"/>
    </location>
</feature>
<reference evidence="8" key="1">
    <citation type="submission" date="2021-05" db="EMBL/GenBank/DDBJ databases">
        <title>A free-living protist that lacks canonical eukaryotic 1 DNA replication and segregation systems.</title>
        <authorList>
            <person name="Salas-Leiva D.E."/>
            <person name="Tromer E.C."/>
            <person name="Curtis B.A."/>
            <person name="Jerlstrom-Hultqvist J."/>
            <person name="Kolisko M."/>
            <person name="Yi Z."/>
            <person name="Salas-Leiva J.S."/>
            <person name="Gallot-Lavallee L."/>
            <person name="Kops G.J.P.L."/>
            <person name="Archibald J.M."/>
            <person name="Simpson A.G.B."/>
            <person name="Roger A.J."/>
        </authorList>
    </citation>
    <scope>NUCLEOTIDE SEQUENCE</scope>
    <source>
        <strain evidence="8">BICM</strain>
    </source>
</reference>
<keyword evidence="3 6" id="KW-0812">Transmembrane</keyword>
<keyword evidence="5 6" id="KW-0472">Membrane</keyword>
<dbReference type="InterPro" id="IPR043216">
    <property type="entry name" value="PAP-like"/>
</dbReference>
<evidence type="ECO:0000259" key="7">
    <source>
        <dbReference type="SMART" id="SM00014"/>
    </source>
</evidence>
<dbReference type="Gene3D" id="1.20.144.10">
    <property type="entry name" value="Phosphatidic acid phosphatase type 2/haloperoxidase"/>
    <property type="match status" value="1"/>
</dbReference>
<evidence type="ECO:0000256" key="6">
    <source>
        <dbReference type="SAM" id="Phobius"/>
    </source>
</evidence>
<evidence type="ECO:0000313" key="9">
    <source>
        <dbReference type="Proteomes" id="UP000717585"/>
    </source>
</evidence>
<evidence type="ECO:0000256" key="4">
    <source>
        <dbReference type="ARBA" id="ARBA00022989"/>
    </source>
</evidence>
<dbReference type="EMBL" id="JAHDYR010000069">
    <property type="protein sequence ID" value="KAG9389456.1"/>
    <property type="molecule type" value="Genomic_DNA"/>
</dbReference>
<feature type="transmembrane region" description="Helical" evidence="6">
    <location>
        <begin position="193"/>
        <end position="211"/>
    </location>
</feature>
<feature type="transmembrane region" description="Helical" evidence="6">
    <location>
        <begin position="12"/>
        <end position="29"/>
    </location>
</feature>
<dbReference type="Proteomes" id="UP000717585">
    <property type="component" value="Unassembled WGS sequence"/>
</dbReference>
<dbReference type="OrthoDB" id="10030083at2759"/>
<evidence type="ECO:0000256" key="1">
    <source>
        <dbReference type="ARBA" id="ARBA00004141"/>
    </source>
</evidence>
<comment type="caution">
    <text evidence="8">The sequence shown here is derived from an EMBL/GenBank/DDBJ whole genome shotgun (WGS) entry which is preliminary data.</text>
</comment>
<dbReference type="Pfam" id="PF01569">
    <property type="entry name" value="PAP2"/>
    <property type="match status" value="1"/>
</dbReference>
<dbReference type="SUPFAM" id="SSF48317">
    <property type="entry name" value="Acid phosphatase/Vanadium-dependent haloperoxidase"/>
    <property type="match status" value="1"/>
</dbReference>
<dbReference type="InterPro" id="IPR000326">
    <property type="entry name" value="PAP2/HPO"/>
</dbReference>
<dbReference type="GO" id="GO:0006644">
    <property type="term" value="P:phospholipid metabolic process"/>
    <property type="evidence" value="ECO:0007669"/>
    <property type="project" value="InterPro"/>
</dbReference>
<keyword evidence="4 6" id="KW-1133">Transmembrane helix</keyword>
<sequence length="278" mass="30649">MNEWAKQTLKQLPTSIFLTLIFFSLTFVLEQPSITQNIVPKREFDPTDPSLSYISESSIVPYSLVVVGLISVVMFSPLLAMHISPVLSVELFLSSWLCVSIQYLFASFLKVATGRLRPDFLSRCQWDSTLEECTGSPSAIFQGRLSFPSGHSTASMCASMLLASTMFCVFVNHRNDWHPRALRAVISVVSTRGWVGVSFLPILFGLFVGISRTLDHHHHATDVGTGMTIGATFAVAAVALAERNFAKYQAEKLGSTDKGRVKEIMGDHWLEGKPNSAV</sequence>
<evidence type="ECO:0000256" key="3">
    <source>
        <dbReference type="ARBA" id="ARBA00022692"/>
    </source>
</evidence>
<dbReference type="GO" id="GO:0005886">
    <property type="term" value="C:plasma membrane"/>
    <property type="evidence" value="ECO:0007669"/>
    <property type="project" value="TreeGrafter"/>
</dbReference>
<dbReference type="PANTHER" id="PTHR10165">
    <property type="entry name" value="LIPID PHOSPHATE PHOSPHATASE"/>
    <property type="match status" value="1"/>
</dbReference>
<feature type="transmembrane region" description="Helical" evidence="6">
    <location>
        <begin position="91"/>
        <end position="112"/>
    </location>
</feature>
<proteinExistence type="inferred from homology"/>
<evidence type="ECO:0000256" key="2">
    <source>
        <dbReference type="ARBA" id="ARBA00008816"/>
    </source>
</evidence>
<dbReference type="InterPro" id="IPR036938">
    <property type="entry name" value="PAP2/HPO_sf"/>
</dbReference>
<organism evidence="8 9">
    <name type="scientific">Carpediemonas membranifera</name>
    <dbReference type="NCBI Taxonomy" id="201153"/>
    <lineage>
        <taxon>Eukaryota</taxon>
        <taxon>Metamonada</taxon>
        <taxon>Carpediemonas-like organisms</taxon>
        <taxon>Carpediemonas</taxon>
    </lineage>
</organism>